<dbReference type="AlphaFoldDB" id="A0A7S1R8C1"/>
<dbReference type="SUPFAM" id="SSF52799">
    <property type="entry name" value="(Phosphotyrosine protein) phosphatases II"/>
    <property type="match status" value="1"/>
</dbReference>
<feature type="domain" description="Tyrosine-protein phosphatase" evidence="7">
    <location>
        <begin position="121"/>
        <end position="261"/>
    </location>
</feature>
<comment type="catalytic activity">
    <reaction evidence="4">
        <text>O-phospho-L-seryl-[protein] + H2O = L-seryl-[protein] + phosphate</text>
        <dbReference type="Rhea" id="RHEA:20629"/>
        <dbReference type="Rhea" id="RHEA-COMP:9863"/>
        <dbReference type="Rhea" id="RHEA-COMP:11604"/>
        <dbReference type="ChEBI" id="CHEBI:15377"/>
        <dbReference type="ChEBI" id="CHEBI:29999"/>
        <dbReference type="ChEBI" id="CHEBI:43474"/>
        <dbReference type="ChEBI" id="CHEBI:83421"/>
        <dbReference type="EC" id="3.1.3.16"/>
    </reaction>
</comment>
<dbReference type="Pfam" id="PF00782">
    <property type="entry name" value="DSPc"/>
    <property type="match status" value="1"/>
</dbReference>
<evidence type="ECO:0000313" key="9">
    <source>
        <dbReference type="EMBL" id="CAD9158266.1"/>
    </source>
</evidence>
<evidence type="ECO:0000256" key="3">
    <source>
        <dbReference type="ARBA" id="ARBA00022912"/>
    </source>
</evidence>
<evidence type="ECO:0000259" key="7">
    <source>
        <dbReference type="PROSITE" id="PS50054"/>
    </source>
</evidence>
<dbReference type="EMBL" id="HBGF01054886">
    <property type="protein sequence ID" value="CAD9158266.1"/>
    <property type="molecule type" value="Transcribed_RNA"/>
</dbReference>
<keyword evidence="2" id="KW-0378">Hydrolase</keyword>
<evidence type="ECO:0000256" key="2">
    <source>
        <dbReference type="ARBA" id="ARBA00022801"/>
    </source>
</evidence>
<proteinExistence type="inferred from homology"/>
<organism evidence="9">
    <name type="scientific">Neobodo designis</name>
    <name type="common">Flagellated protozoan</name>
    <name type="synonym">Bodo designis</name>
    <dbReference type="NCBI Taxonomy" id="312471"/>
    <lineage>
        <taxon>Eukaryota</taxon>
        <taxon>Discoba</taxon>
        <taxon>Euglenozoa</taxon>
        <taxon>Kinetoplastea</taxon>
        <taxon>Metakinetoplastina</taxon>
        <taxon>Neobodonida</taxon>
        <taxon>Neobodo</taxon>
    </lineage>
</organism>
<dbReference type="PANTHER" id="PTHR45948">
    <property type="entry name" value="DUAL SPECIFICITY PROTEIN PHOSPHATASE DDB_G0269404-RELATED"/>
    <property type="match status" value="1"/>
</dbReference>
<dbReference type="CDD" id="cd14498">
    <property type="entry name" value="DSP"/>
    <property type="match status" value="1"/>
</dbReference>
<reference evidence="9" key="1">
    <citation type="submission" date="2021-01" db="EMBL/GenBank/DDBJ databases">
        <authorList>
            <person name="Corre E."/>
            <person name="Pelletier E."/>
            <person name="Niang G."/>
            <person name="Scheremetjew M."/>
            <person name="Finn R."/>
            <person name="Kale V."/>
            <person name="Holt S."/>
            <person name="Cochrane G."/>
            <person name="Meng A."/>
            <person name="Brown T."/>
            <person name="Cohen L."/>
        </authorList>
    </citation>
    <scope>NUCLEOTIDE SEQUENCE</scope>
    <source>
        <strain evidence="9">CCAP 1951/1</strain>
    </source>
</reference>
<accession>A0A7S1R8C1</accession>
<evidence type="ECO:0000256" key="6">
    <source>
        <dbReference type="SAM" id="MobiDB-lite"/>
    </source>
</evidence>
<evidence type="ECO:0000256" key="1">
    <source>
        <dbReference type="ARBA" id="ARBA00008601"/>
    </source>
</evidence>
<dbReference type="InterPro" id="IPR020422">
    <property type="entry name" value="TYR_PHOSPHATASE_DUAL_dom"/>
</dbReference>
<evidence type="ECO:0000259" key="8">
    <source>
        <dbReference type="PROSITE" id="PS50056"/>
    </source>
</evidence>
<protein>
    <recommendedName>
        <fullName evidence="10">Protein-serine/threonine phosphatase</fullName>
    </recommendedName>
</protein>
<dbReference type="PROSITE" id="PS50056">
    <property type="entry name" value="TYR_PHOSPHATASE_2"/>
    <property type="match status" value="1"/>
</dbReference>
<dbReference type="GO" id="GO:0005829">
    <property type="term" value="C:cytosol"/>
    <property type="evidence" value="ECO:0007669"/>
    <property type="project" value="TreeGrafter"/>
</dbReference>
<dbReference type="PROSITE" id="PS50054">
    <property type="entry name" value="TYR_PHOSPHATASE_DUAL"/>
    <property type="match status" value="1"/>
</dbReference>
<dbReference type="SMART" id="SM00195">
    <property type="entry name" value="DSPc"/>
    <property type="match status" value="1"/>
</dbReference>
<dbReference type="Gene3D" id="3.90.190.10">
    <property type="entry name" value="Protein tyrosine phosphatase superfamily"/>
    <property type="match status" value="1"/>
</dbReference>
<evidence type="ECO:0000256" key="5">
    <source>
        <dbReference type="ARBA" id="ARBA00048336"/>
    </source>
</evidence>
<dbReference type="GO" id="GO:0007165">
    <property type="term" value="P:signal transduction"/>
    <property type="evidence" value="ECO:0007669"/>
    <property type="project" value="TreeGrafter"/>
</dbReference>
<feature type="region of interest" description="Disordered" evidence="6">
    <location>
        <begin position="261"/>
        <end position="307"/>
    </location>
</feature>
<name>A0A7S1R8C1_NEODS</name>
<dbReference type="GO" id="GO:0004722">
    <property type="term" value="F:protein serine/threonine phosphatase activity"/>
    <property type="evidence" value="ECO:0007669"/>
    <property type="project" value="UniProtKB-EC"/>
</dbReference>
<comment type="similarity">
    <text evidence="1">Belongs to the protein-tyrosine phosphatase family. Non-receptor class dual specificity subfamily.</text>
</comment>
<sequence length="307" mass="34174">MWGESTYVSPNMRLDERAVERLVTLNRTLLHRDSPLQGFPPGDSRREAVMEALEAFRMAATNVPRDDAAIDKTFAHLTKQALEEVPGLPRFFNRMCDQERESRQRIGRPVTDPFDASQMDKMHLVANGIYVGSYHPACDRELLRAHGITHVLTCIEMPPKFPTDFVYTVLTADDRAGYDITQHFNKTHRFIDQALCNGGGVLIHCGAGISRAPTVAAAYLVRKFGVSAEEAIRSIRRVRACVMPNVGFKAQLNEFADKVRKGTWKDDGPSPIMTPTQADGASAESRRRDDDDIEWLEGADLGTTAAA</sequence>
<dbReference type="InterPro" id="IPR000340">
    <property type="entry name" value="Dual-sp_phosphatase_cat-dom"/>
</dbReference>
<dbReference type="InterPro" id="IPR000387">
    <property type="entry name" value="Tyr_Pase_dom"/>
</dbReference>
<evidence type="ECO:0008006" key="10">
    <source>
        <dbReference type="Google" id="ProtNLM"/>
    </source>
</evidence>
<comment type="catalytic activity">
    <reaction evidence="5">
        <text>O-phospho-L-threonyl-[protein] + H2O = L-threonyl-[protein] + phosphate</text>
        <dbReference type="Rhea" id="RHEA:47004"/>
        <dbReference type="Rhea" id="RHEA-COMP:11060"/>
        <dbReference type="Rhea" id="RHEA-COMP:11605"/>
        <dbReference type="ChEBI" id="CHEBI:15377"/>
        <dbReference type="ChEBI" id="CHEBI:30013"/>
        <dbReference type="ChEBI" id="CHEBI:43474"/>
        <dbReference type="ChEBI" id="CHEBI:61977"/>
        <dbReference type="EC" id="3.1.3.16"/>
    </reaction>
</comment>
<dbReference type="GO" id="GO:0004725">
    <property type="term" value="F:protein tyrosine phosphatase activity"/>
    <property type="evidence" value="ECO:0007669"/>
    <property type="project" value="TreeGrafter"/>
</dbReference>
<feature type="domain" description="Tyrosine specific protein phosphatases" evidence="8">
    <location>
        <begin position="182"/>
        <end position="239"/>
    </location>
</feature>
<dbReference type="PANTHER" id="PTHR45948:SF2">
    <property type="entry name" value="DUAL SPECIFICITY PROTEIN PHOSPHATASE"/>
    <property type="match status" value="1"/>
</dbReference>
<keyword evidence="3" id="KW-0904">Protein phosphatase</keyword>
<gene>
    <name evidence="9" type="ORF">NDES1114_LOCUS36708</name>
</gene>
<evidence type="ECO:0000256" key="4">
    <source>
        <dbReference type="ARBA" id="ARBA00047761"/>
    </source>
</evidence>
<dbReference type="InterPro" id="IPR029021">
    <property type="entry name" value="Prot-tyrosine_phosphatase-like"/>
</dbReference>